<dbReference type="InterPro" id="IPR058637">
    <property type="entry name" value="YknX-like_C"/>
</dbReference>
<dbReference type="GO" id="GO:1990281">
    <property type="term" value="C:efflux pump complex"/>
    <property type="evidence" value="ECO:0007669"/>
    <property type="project" value="TreeGrafter"/>
</dbReference>
<dbReference type="PANTHER" id="PTHR30469">
    <property type="entry name" value="MULTIDRUG RESISTANCE PROTEIN MDTA"/>
    <property type="match status" value="1"/>
</dbReference>
<evidence type="ECO:0000259" key="6">
    <source>
        <dbReference type="Pfam" id="PF25989"/>
    </source>
</evidence>
<dbReference type="Pfam" id="PF25917">
    <property type="entry name" value="BSH_RND"/>
    <property type="match status" value="1"/>
</dbReference>
<evidence type="ECO:0000313" key="7">
    <source>
        <dbReference type="EMBL" id="SBV97582.1"/>
    </source>
</evidence>
<dbReference type="NCBIfam" id="TIGR01730">
    <property type="entry name" value="RND_mfp"/>
    <property type="match status" value="1"/>
</dbReference>
<feature type="coiled-coil region" evidence="2">
    <location>
        <begin position="140"/>
        <end position="167"/>
    </location>
</feature>
<dbReference type="RefSeq" id="WP_296940313.1">
    <property type="nucleotide sequence ID" value="NZ_LT599032.1"/>
</dbReference>
<dbReference type="Gene3D" id="2.40.30.170">
    <property type="match status" value="1"/>
</dbReference>
<sequence>MKMRIIIPVSIFFIGLVIWILSTNKKMMEDKLEQSMIVNTTIPVITESPRFSRLNNDIMLNGTIIPDKEVFILSKAEGICIHKYKKTGDRVQKGDAIIQIENTVLKKSLTIAQADYAKFLKDIQRYQSLQTQGAVSQQELESSQMSLREMEEHITNLKDQIENTTIVAPSSGIISKTFVEEGQLVTTGGEVAHIISGSELKLQVNATEEDVLKISKNRKVKIQVPSLENESFSGIVDIIAPKANNLHFYTIDIKLEGIDESLKPGMYANVNIQPLEKETQQIIISRKAIVGGLKRPYLFIVKNGKAYKRSVQSGFYNDREIEIKSGISIDDVVVNSGQINLTDGVPVSILNKQD</sequence>
<organism evidence="7">
    <name type="scientific">uncultured Dysgonomonas sp</name>
    <dbReference type="NCBI Taxonomy" id="206096"/>
    <lineage>
        <taxon>Bacteria</taxon>
        <taxon>Pseudomonadati</taxon>
        <taxon>Bacteroidota</taxon>
        <taxon>Bacteroidia</taxon>
        <taxon>Bacteroidales</taxon>
        <taxon>Dysgonomonadaceae</taxon>
        <taxon>Dysgonomonas</taxon>
        <taxon>environmental samples</taxon>
    </lineage>
</organism>
<evidence type="ECO:0000256" key="3">
    <source>
        <dbReference type="SAM" id="Phobius"/>
    </source>
</evidence>
<name>A0A212JDT4_9BACT</name>
<dbReference type="Pfam" id="PF25989">
    <property type="entry name" value="YknX_C"/>
    <property type="match status" value="1"/>
</dbReference>
<accession>A0A212JDT4</accession>
<dbReference type="InterPro" id="IPR006143">
    <property type="entry name" value="RND_pump_MFP"/>
</dbReference>
<feature type="domain" description="CusB-like beta-barrel" evidence="5">
    <location>
        <begin position="202"/>
        <end position="273"/>
    </location>
</feature>
<dbReference type="Pfam" id="PF25954">
    <property type="entry name" value="Beta-barrel_RND_2"/>
    <property type="match status" value="1"/>
</dbReference>
<evidence type="ECO:0000259" key="4">
    <source>
        <dbReference type="Pfam" id="PF25917"/>
    </source>
</evidence>
<dbReference type="GO" id="GO:0015562">
    <property type="term" value="F:efflux transmembrane transporter activity"/>
    <property type="evidence" value="ECO:0007669"/>
    <property type="project" value="TreeGrafter"/>
</dbReference>
<dbReference type="Gene3D" id="2.40.420.20">
    <property type="match status" value="1"/>
</dbReference>
<evidence type="ECO:0000256" key="2">
    <source>
        <dbReference type="SAM" id="Coils"/>
    </source>
</evidence>
<keyword evidence="3" id="KW-0812">Transmembrane</keyword>
<dbReference type="SUPFAM" id="SSF111369">
    <property type="entry name" value="HlyD-like secretion proteins"/>
    <property type="match status" value="1"/>
</dbReference>
<comment type="similarity">
    <text evidence="1">Belongs to the membrane fusion protein (MFP) (TC 8.A.1) family.</text>
</comment>
<proteinExistence type="inferred from homology"/>
<dbReference type="Gene3D" id="1.10.287.470">
    <property type="entry name" value="Helix hairpin bin"/>
    <property type="match status" value="1"/>
</dbReference>
<dbReference type="InterPro" id="IPR058792">
    <property type="entry name" value="Beta-barrel_RND_2"/>
</dbReference>
<protein>
    <submittedName>
        <fullName evidence="7">HlyD family secretion protein</fullName>
    </submittedName>
</protein>
<reference evidence="7" key="1">
    <citation type="submission" date="2016-04" db="EMBL/GenBank/DDBJ databases">
        <authorList>
            <person name="Evans L.H."/>
            <person name="Alamgir A."/>
            <person name="Owens N."/>
            <person name="Weber N.D."/>
            <person name="Virtaneva K."/>
            <person name="Barbian K."/>
            <person name="Babar A."/>
            <person name="Rosenke K."/>
        </authorList>
    </citation>
    <scope>NUCLEOTIDE SEQUENCE</scope>
    <source>
        <strain evidence="7">86-1</strain>
    </source>
</reference>
<gene>
    <name evidence="7" type="ORF">KL86DYS1_11948</name>
</gene>
<feature type="domain" description="YknX-like C-terminal permuted SH3-like" evidence="6">
    <location>
        <begin position="287"/>
        <end position="348"/>
    </location>
</feature>
<dbReference type="AlphaFoldDB" id="A0A212JDT4"/>
<keyword evidence="3" id="KW-0472">Membrane</keyword>
<evidence type="ECO:0000256" key="1">
    <source>
        <dbReference type="ARBA" id="ARBA00009477"/>
    </source>
</evidence>
<keyword evidence="3" id="KW-1133">Transmembrane helix</keyword>
<feature type="domain" description="Multidrug resistance protein MdtA-like barrel-sandwich hybrid" evidence="4">
    <location>
        <begin position="70"/>
        <end position="194"/>
    </location>
</feature>
<dbReference type="Gene3D" id="2.40.50.100">
    <property type="match status" value="1"/>
</dbReference>
<dbReference type="EMBL" id="FLUM01000001">
    <property type="protein sequence ID" value="SBV97582.1"/>
    <property type="molecule type" value="Genomic_DNA"/>
</dbReference>
<keyword evidence="2" id="KW-0175">Coiled coil</keyword>
<dbReference type="InterPro" id="IPR058625">
    <property type="entry name" value="MdtA-like_BSH"/>
</dbReference>
<dbReference type="PANTHER" id="PTHR30469:SF15">
    <property type="entry name" value="HLYD FAMILY OF SECRETION PROTEINS"/>
    <property type="match status" value="1"/>
</dbReference>
<feature type="transmembrane region" description="Helical" evidence="3">
    <location>
        <begin position="6"/>
        <end position="22"/>
    </location>
</feature>
<evidence type="ECO:0000259" key="5">
    <source>
        <dbReference type="Pfam" id="PF25954"/>
    </source>
</evidence>